<dbReference type="RefSeq" id="WP_149430791.1">
    <property type="nucleotide sequence ID" value="NZ_VLNY01000005.1"/>
</dbReference>
<accession>A0A5A7SDC4</accession>
<comment type="caution">
    <text evidence="1">The sequence shown here is derived from an EMBL/GenBank/DDBJ whole genome shotgun (WGS) entry which is preliminary data.</text>
</comment>
<evidence type="ECO:0000313" key="2">
    <source>
        <dbReference type="Proteomes" id="UP000322244"/>
    </source>
</evidence>
<dbReference type="Proteomes" id="UP000322244">
    <property type="component" value="Unassembled WGS sequence"/>
</dbReference>
<sequence length="279" mass="29311">MPTTASVTLESAAFGAGGPDLPQPDNALDSWHRAVALGGRGYYARARAELRRTRLFPDATPTIASLTFSTEGSLLRQLGGHRPAAGYDGAALGCLDGGKPESVLARCDAMTGLAADALGQGRLAVSGRLLERCAAELCDSSLLRTRSWRQRLRFQWVSAELAMASGAPDRALQYAQTGALLAGECPSTRHAIKSDLLVAAARCVSGDLDAAREMGADVLKRCEERGLVPLQWAAAMLLDGIAPGTDAGTVALTCARVIERRGGRFRKPTIVPDGVGIRS</sequence>
<keyword evidence="2" id="KW-1185">Reference proteome</keyword>
<dbReference type="AlphaFoldDB" id="A0A5A7SDC4"/>
<dbReference type="EMBL" id="VLNY01000005">
    <property type="protein sequence ID" value="KAA0022737.1"/>
    <property type="molecule type" value="Genomic_DNA"/>
</dbReference>
<protein>
    <submittedName>
        <fullName evidence="1">Uncharacterized protein</fullName>
    </submittedName>
</protein>
<organism evidence="1 2">
    <name type="scientific">Antrihabitans cavernicola</name>
    <dbReference type="NCBI Taxonomy" id="2495913"/>
    <lineage>
        <taxon>Bacteria</taxon>
        <taxon>Bacillati</taxon>
        <taxon>Actinomycetota</taxon>
        <taxon>Actinomycetes</taxon>
        <taxon>Mycobacteriales</taxon>
        <taxon>Nocardiaceae</taxon>
        <taxon>Antrihabitans</taxon>
    </lineage>
</organism>
<evidence type="ECO:0000313" key="1">
    <source>
        <dbReference type="EMBL" id="KAA0022737.1"/>
    </source>
</evidence>
<dbReference type="OrthoDB" id="4377297at2"/>
<name>A0A5A7SDC4_9NOCA</name>
<proteinExistence type="predicted"/>
<gene>
    <name evidence="1" type="ORF">FOY51_13760</name>
</gene>
<reference evidence="1 2" key="1">
    <citation type="submission" date="2019-07" db="EMBL/GenBank/DDBJ databases">
        <title>Rhodococcus cavernicolus sp. nov., isolated from a cave.</title>
        <authorList>
            <person name="Lee S.D."/>
        </authorList>
    </citation>
    <scope>NUCLEOTIDE SEQUENCE [LARGE SCALE GENOMIC DNA]</scope>
    <source>
        <strain evidence="1 2">C1-24</strain>
    </source>
</reference>